<evidence type="ECO:0000256" key="1">
    <source>
        <dbReference type="SAM" id="MobiDB-lite"/>
    </source>
</evidence>
<evidence type="ECO:0000313" key="2">
    <source>
        <dbReference type="Proteomes" id="UP000887572"/>
    </source>
</evidence>
<name>A0A914HG71_GLORO</name>
<dbReference type="AlphaFoldDB" id="A0A914HG71"/>
<proteinExistence type="predicted"/>
<organism evidence="2 3">
    <name type="scientific">Globodera rostochiensis</name>
    <name type="common">Golden nematode worm</name>
    <name type="synonym">Heterodera rostochiensis</name>
    <dbReference type="NCBI Taxonomy" id="31243"/>
    <lineage>
        <taxon>Eukaryota</taxon>
        <taxon>Metazoa</taxon>
        <taxon>Ecdysozoa</taxon>
        <taxon>Nematoda</taxon>
        <taxon>Chromadorea</taxon>
        <taxon>Rhabditida</taxon>
        <taxon>Tylenchina</taxon>
        <taxon>Tylenchomorpha</taxon>
        <taxon>Tylenchoidea</taxon>
        <taxon>Heteroderidae</taxon>
        <taxon>Heteroderinae</taxon>
        <taxon>Globodera</taxon>
    </lineage>
</organism>
<dbReference type="WBParaSite" id="Gr19_v10_g16326.t1">
    <property type="protein sequence ID" value="Gr19_v10_g16326.t1"/>
    <property type="gene ID" value="Gr19_v10_g16326"/>
</dbReference>
<reference evidence="3" key="1">
    <citation type="submission" date="2022-11" db="UniProtKB">
        <authorList>
            <consortium name="WormBaseParasite"/>
        </authorList>
    </citation>
    <scope>IDENTIFICATION</scope>
</reference>
<protein>
    <submittedName>
        <fullName evidence="3">Uncharacterized protein</fullName>
    </submittedName>
</protein>
<feature type="compositionally biased region" description="Basic and acidic residues" evidence="1">
    <location>
        <begin position="40"/>
        <end position="49"/>
    </location>
</feature>
<evidence type="ECO:0000313" key="3">
    <source>
        <dbReference type="WBParaSite" id="Gr19_v10_g16326.t1"/>
    </source>
</evidence>
<keyword evidence="2" id="KW-1185">Reference proteome</keyword>
<sequence>MDLAGYVAKRQPVLQKNVASVIDLEGAASFCLRAMDGEAMEEKEKKGEEGNGDSRQGADSLAKHLHFQRGRGSVNRRMALALCLAQ</sequence>
<dbReference type="Proteomes" id="UP000887572">
    <property type="component" value="Unplaced"/>
</dbReference>
<accession>A0A914HG71</accession>
<feature type="region of interest" description="Disordered" evidence="1">
    <location>
        <begin position="39"/>
        <end position="61"/>
    </location>
</feature>